<feature type="transmembrane region" description="Helical" evidence="4">
    <location>
        <begin position="193"/>
        <end position="215"/>
    </location>
</feature>
<dbReference type="Gene3D" id="1.10.10.60">
    <property type="entry name" value="Homeodomain-like"/>
    <property type="match status" value="2"/>
</dbReference>
<gene>
    <name evidence="6" type="ORF">GCM10008090_19230</name>
</gene>
<keyword evidence="3" id="KW-0804">Transcription</keyword>
<feature type="transmembrane region" description="Helical" evidence="4">
    <location>
        <begin position="39"/>
        <end position="59"/>
    </location>
</feature>
<keyword evidence="4" id="KW-0812">Transmembrane</keyword>
<dbReference type="Pfam" id="PF12833">
    <property type="entry name" value="HTH_18"/>
    <property type="match status" value="1"/>
</dbReference>
<dbReference type="InterPro" id="IPR009057">
    <property type="entry name" value="Homeodomain-like_sf"/>
</dbReference>
<keyword evidence="4" id="KW-1133">Transmembrane helix</keyword>
<proteinExistence type="predicted"/>
<dbReference type="PROSITE" id="PS01124">
    <property type="entry name" value="HTH_ARAC_FAMILY_2"/>
    <property type="match status" value="1"/>
</dbReference>
<feature type="transmembrane region" description="Helical" evidence="4">
    <location>
        <begin position="221"/>
        <end position="244"/>
    </location>
</feature>
<evidence type="ECO:0000256" key="3">
    <source>
        <dbReference type="ARBA" id="ARBA00023163"/>
    </source>
</evidence>
<dbReference type="SUPFAM" id="SSF46689">
    <property type="entry name" value="Homeodomain-like"/>
    <property type="match status" value="1"/>
</dbReference>
<sequence length="384" mass="42566">MEIAPVVVVVPTVIYASMLGVTIFALVDAVCKPKHQQTVFLIGLLVLLLIHILGELLIYTGAYRYLPALAGMQLPLRVLLGPALYFYAHATMSVDRRLPTRAYLIAALGPVLVLIAMAPFIVGLSSAEKLALADPLTRNPEHFKLAVLACTSAMVIFVLFTFGYLIAALKLHQQHRAQLMDRFAAIEAQSLDWFRVVLLLWGCTWFLFALEYITVFLELRWFGSGVVLPLFEAVVLLAFAYLALNQSVLTDSDRGVPQAATPRVAALSHERMAFIAEKLNTVMTKDELFMDENLSLNKLSQAVSVSENHISETLSQHLNTNFYHFVNGFRIEATKTRLQNSTDSVSVISYDVGFNSKSTFNTAFKKASGMTPSGFRKQAQLQTT</sequence>
<dbReference type="AlphaFoldDB" id="A0A918RSC3"/>
<dbReference type="PROSITE" id="PS00041">
    <property type="entry name" value="HTH_ARAC_FAMILY_1"/>
    <property type="match status" value="1"/>
</dbReference>
<dbReference type="EMBL" id="BMXA01000002">
    <property type="protein sequence ID" value="GHA09383.1"/>
    <property type="molecule type" value="Genomic_DNA"/>
</dbReference>
<dbReference type="PANTHER" id="PTHR43280:SF29">
    <property type="entry name" value="ARAC-FAMILY TRANSCRIPTIONAL REGULATOR"/>
    <property type="match status" value="1"/>
</dbReference>
<dbReference type="InterPro" id="IPR018062">
    <property type="entry name" value="HTH_AraC-typ_CS"/>
</dbReference>
<evidence type="ECO:0000259" key="5">
    <source>
        <dbReference type="PROSITE" id="PS01124"/>
    </source>
</evidence>
<organism evidence="6 7">
    <name type="scientific">Arenicella chitinivorans</name>
    <dbReference type="NCBI Taxonomy" id="1329800"/>
    <lineage>
        <taxon>Bacteria</taxon>
        <taxon>Pseudomonadati</taxon>
        <taxon>Pseudomonadota</taxon>
        <taxon>Gammaproteobacteria</taxon>
        <taxon>Arenicellales</taxon>
        <taxon>Arenicellaceae</taxon>
        <taxon>Arenicella</taxon>
    </lineage>
</organism>
<feature type="transmembrane region" description="Helical" evidence="4">
    <location>
        <begin position="6"/>
        <end position="27"/>
    </location>
</feature>
<evidence type="ECO:0000256" key="2">
    <source>
        <dbReference type="ARBA" id="ARBA00023125"/>
    </source>
</evidence>
<keyword evidence="4" id="KW-0472">Membrane</keyword>
<dbReference type="SMART" id="SM00342">
    <property type="entry name" value="HTH_ARAC"/>
    <property type="match status" value="1"/>
</dbReference>
<reference evidence="6" key="2">
    <citation type="submission" date="2020-09" db="EMBL/GenBank/DDBJ databases">
        <authorList>
            <person name="Sun Q."/>
            <person name="Kim S."/>
        </authorList>
    </citation>
    <scope>NUCLEOTIDE SEQUENCE</scope>
    <source>
        <strain evidence="6">KCTC 12711</strain>
    </source>
</reference>
<accession>A0A918RSC3</accession>
<reference evidence="6" key="1">
    <citation type="journal article" date="2014" name="Int. J. Syst. Evol. Microbiol.">
        <title>Complete genome sequence of Corynebacterium casei LMG S-19264T (=DSM 44701T), isolated from a smear-ripened cheese.</title>
        <authorList>
            <consortium name="US DOE Joint Genome Institute (JGI-PGF)"/>
            <person name="Walter F."/>
            <person name="Albersmeier A."/>
            <person name="Kalinowski J."/>
            <person name="Ruckert C."/>
        </authorList>
    </citation>
    <scope>NUCLEOTIDE SEQUENCE</scope>
    <source>
        <strain evidence="6">KCTC 12711</strain>
    </source>
</reference>
<keyword evidence="2" id="KW-0238">DNA-binding</keyword>
<keyword evidence="1" id="KW-0805">Transcription regulation</keyword>
<protein>
    <recommendedName>
        <fullName evidence="5">HTH araC/xylS-type domain-containing protein</fullName>
    </recommendedName>
</protein>
<evidence type="ECO:0000256" key="1">
    <source>
        <dbReference type="ARBA" id="ARBA00023015"/>
    </source>
</evidence>
<keyword evidence="7" id="KW-1185">Reference proteome</keyword>
<name>A0A918RSC3_9GAMM</name>
<feature type="transmembrane region" description="Helical" evidence="4">
    <location>
        <begin position="145"/>
        <end position="172"/>
    </location>
</feature>
<evidence type="ECO:0000256" key="4">
    <source>
        <dbReference type="SAM" id="Phobius"/>
    </source>
</evidence>
<dbReference type="GO" id="GO:0043565">
    <property type="term" value="F:sequence-specific DNA binding"/>
    <property type="evidence" value="ECO:0007669"/>
    <property type="project" value="InterPro"/>
</dbReference>
<evidence type="ECO:0000313" key="6">
    <source>
        <dbReference type="EMBL" id="GHA09383.1"/>
    </source>
</evidence>
<evidence type="ECO:0000313" key="7">
    <source>
        <dbReference type="Proteomes" id="UP000614811"/>
    </source>
</evidence>
<feature type="domain" description="HTH araC/xylS-type" evidence="5">
    <location>
        <begin position="280"/>
        <end position="378"/>
    </location>
</feature>
<dbReference type="Proteomes" id="UP000614811">
    <property type="component" value="Unassembled WGS sequence"/>
</dbReference>
<dbReference type="PANTHER" id="PTHR43280">
    <property type="entry name" value="ARAC-FAMILY TRANSCRIPTIONAL REGULATOR"/>
    <property type="match status" value="1"/>
</dbReference>
<comment type="caution">
    <text evidence="6">The sequence shown here is derived from an EMBL/GenBank/DDBJ whole genome shotgun (WGS) entry which is preliminary data.</text>
</comment>
<dbReference type="RefSeq" id="WP_229794225.1">
    <property type="nucleotide sequence ID" value="NZ_BMXA01000002.1"/>
</dbReference>
<dbReference type="GO" id="GO:0003700">
    <property type="term" value="F:DNA-binding transcription factor activity"/>
    <property type="evidence" value="ECO:0007669"/>
    <property type="project" value="InterPro"/>
</dbReference>
<dbReference type="PRINTS" id="PR00032">
    <property type="entry name" value="HTHARAC"/>
</dbReference>
<feature type="transmembrane region" description="Helical" evidence="4">
    <location>
        <begin position="102"/>
        <end position="125"/>
    </location>
</feature>
<dbReference type="InterPro" id="IPR020449">
    <property type="entry name" value="Tscrpt_reg_AraC-type_HTH"/>
</dbReference>
<feature type="transmembrane region" description="Helical" evidence="4">
    <location>
        <begin position="65"/>
        <end position="90"/>
    </location>
</feature>
<dbReference type="InterPro" id="IPR018060">
    <property type="entry name" value="HTH_AraC"/>
</dbReference>